<sequence length="113" mass="12514">MAELENTGRKRLLKSVLATATPALLFLAVSVSDSSVSSEELQACVCDSKASYSNNLPASHPKNRCATERQDVSWFGWLTGKNGTSQFHFVDLFELLYKKHNKPAPPQRGLMDE</sequence>
<organism evidence="1 2">
    <name type="scientific">Shewanella submarina</name>
    <dbReference type="NCBI Taxonomy" id="2016376"/>
    <lineage>
        <taxon>Bacteria</taxon>
        <taxon>Pseudomonadati</taxon>
        <taxon>Pseudomonadota</taxon>
        <taxon>Gammaproteobacteria</taxon>
        <taxon>Alteromonadales</taxon>
        <taxon>Shewanellaceae</taxon>
        <taxon>Shewanella</taxon>
    </lineage>
</organism>
<evidence type="ECO:0000313" key="2">
    <source>
        <dbReference type="Proteomes" id="UP001595621"/>
    </source>
</evidence>
<dbReference type="EMBL" id="JBHRTD010000015">
    <property type="protein sequence ID" value="MFC3138859.1"/>
    <property type="molecule type" value="Genomic_DNA"/>
</dbReference>
<reference evidence="2" key="1">
    <citation type="journal article" date="2019" name="Int. J. Syst. Evol. Microbiol.">
        <title>The Global Catalogue of Microorganisms (GCM) 10K type strain sequencing project: providing services to taxonomists for standard genome sequencing and annotation.</title>
        <authorList>
            <consortium name="The Broad Institute Genomics Platform"/>
            <consortium name="The Broad Institute Genome Sequencing Center for Infectious Disease"/>
            <person name="Wu L."/>
            <person name="Ma J."/>
        </authorList>
    </citation>
    <scope>NUCLEOTIDE SEQUENCE [LARGE SCALE GENOMIC DNA]</scope>
    <source>
        <strain evidence="2">KCTC 52277</strain>
    </source>
</reference>
<comment type="caution">
    <text evidence="1">The sequence shown here is derived from an EMBL/GenBank/DDBJ whole genome shotgun (WGS) entry which is preliminary data.</text>
</comment>
<protein>
    <submittedName>
        <fullName evidence="1">Uncharacterized protein</fullName>
    </submittedName>
</protein>
<dbReference type="RefSeq" id="WP_248937019.1">
    <property type="nucleotide sequence ID" value="NZ_JAKILF010000006.1"/>
</dbReference>
<evidence type="ECO:0000313" key="1">
    <source>
        <dbReference type="EMBL" id="MFC3138859.1"/>
    </source>
</evidence>
<accession>A0ABV7GBF4</accession>
<proteinExistence type="predicted"/>
<name>A0ABV7GBF4_9GAMM</name>
<gene>
    <name evidence="1" type="ORF">ACFOE0_11800</name>
</gene>
<keyword evidence="2" id="KW-1185">Reference proteome</keyword>
<dbReference type="Proteomes" id="UP001595621">
    <property type="component" value="Unassembled WGS sequence"/>
</dbReference>